<dbReference type="PANTHER" id="PTHR31793">
    <property type="entry name" value="4-HYDROXYBENZOYL-COA THIOESTERASE FAMILY MEMBER"/>
    <property type="match status" value="1"/>
</dbReference>
<dbReference type="AlphaFoldDB" id="A0A4R2TTE1"/>
<dbReference type="CDD" id="cd00586">
    <property type="entry name" value="4HBT"/>
    <property type="match status" value="1"/>
</dbReference>
<dbReference type="GO" id="GO:0047617">
    <property type="term" value="F:fatty acyl-CoA hydrolase activity"/>
    <property type="evidence" value="ECO:0007669"/>
    <property type="project" value="TreeGrafter"/>
</dbReference>
<keyword evidence="2 3" id="KW-0378">Hydrolase</keyword>
<dbReference type="Proteomes" id="UP000295504">
    <property type="component" value="Unassembled WGS sequence"/>
</dbReference>
<protein>
    <submittedName>
        <fullName evidence="3">Acyl-CoA thioester hydrolase</fullName>
    </submittedName>
</protein>
<dbReference type="PANTHER" id="PTHR31793:SF27">
    <property type="entry name" value="NOVEL THIOESTERASE SUPERFAMILY DOMAIN AND SAPOSIN A-TYPE DOMAIN CONTAINING PROTEIN (0610012H03RIK)"/>
    <property type="match status" value="1"/>
</dbReference>
<name>A0A4R2TTE1_9FIRM</name>
<dbReference type="InterPro" id="IPR029069">
    <property type="entry name" value="HotDog_dom_sf"/>
</dbReference>
<dbReference type="SUPFAM" id="SSF54637">
    <property type="entry name" value="Thioesterase/thiol ester dehydrase-isomerase"/>
    <property type="match status" value="1"/>
</dbReference>
<dbReference type="EMBL" id="SLYC01000002">
    <property type="protein sequence ID" value="TCQ07041.1"/>
    <property type="molecule type" value="Genomic_DNA"/>
</dbReference>
<dbReference type="Pfam" id="PF13279">
    <property type="entry name" value="4HBT_2"/>
    <property type="match status" value="1"/>
</dbReference>
<evidence type="ECO:0000313" key="3">
    <source>
        <dbReference type="EMBL" id="TCQ07041.1"/>
    </source>
</evidence>
<organism evidence="3 4">
    <name type="scientific">Serpentinicella alkaliphila</name>
    <dbReference type="NCBI Taxonomy" id="1734049"/>
    <lineage>
        <taxon>Bacteria</taxon>
        <taxon>Bacillati</taxon>
        <taxon>Bacillota</taxon>
        <taxon>Clostridia</taxon>
        <taxon>Peptostreptococcales</taxon>
        <taxon>Natronincolaceae</taxon>
        <taxon>Serpentinicella</taxon>
    </lineage>
</organism>
<dbReference type="Gene3D" id="3.10.129.10">
    <property type="entry name" value="Hotdog Thioesterase"/>
    <property type="match status" value="1"/>
</dbReference>
<keyword evidence="4" id="KW-1185">Reference proteome</keyword>
<comment type="similarity">
    <text evidence="1">Belongs to the 4-hydroxybenzoyl-CoA thioesterase family.</text>
</comment>
<dbReference type="OrthoDB" id="9799036at2"/>
<dbReference type="RefSeq" id="WP_132847392.1">
    <property type="nucleotide sequence ID" value="NZ_CP058648.1"/>
</dbReference>
<sequence length="145" mass="16301">MNKINLKNLTLNDFPLKTFDKIRYRDTDRQGHVNNAVFTTFLETGRAEFFYNPKRPMSSPGGSFVIANITLDLLAEINWPGAVDIGTAILNVGKSSIHLVQGIFYNGEIAGTAETVIVHINDETRRPQPLSEETRSILHNFLLQK</sequence>
<proteinExistence type="inferred from homology"/>
<gene>
    <name evidence="3" type="ORF">EDD79_100237</name>
</gene>
<accession>A0A4R2TTE1</accession>
<evidence type="ECO:0000256" key="2">
    <source>
        <dbReference type="ARBA" id="ARBA00022801"/>
    </source>
</evidence>
<dbReference type="InterPro" id="IPR050563">
    <property type="entry name" value="4-hydroxybenzoyl-CoA_TE"/>
</dbReference>
<evidence type="ECO:0000313" key="4">
    <source>
        <dbReference type="Proteomes" id="UP000295504"/>
    </source>
</evidence>
<evidence type="ECO:0000256" key="1">
    <source>
        <dbReference type="ARBA" id="ARBA00005953"/>
    </source>
</evidence>
<reference evidence="3 4" key="1">
    <citation type="submission" date="2019-03" db="EMBL/GenBank/DDBJ databases">
        <title>Genomic Encyclopedia of Type Strains, Phase IV (KMG-IV): sequencing the most valuable type-strain genomes for metagenomic binning, comparative biology and taxonomic classification.</title>
        <authorList>
            <person name="Goeker M."/>
        </authorList>
    </citation>
    <scope>NUCLEOTIDE SEQUENCE [LARGE SCALE GENOMIC DNA]</scope>
    <source>
        <strain evidence="3 4">DSM 100013</strain>
    </source>
</reference>
<comment type="caution">
    <text evidence="3">The sequence shown here is derived from an EMBL/GenBank/DDBJ whole genome shotgun (WGS) entry which is preliminary data.</text>
</comment>